<evidence type="ECO:0000256" key="1">
    <source>
        <dbReference type="SAM" id="MobiDB-lite"/>
    </source>
</evidence>
<reference evidence="2" key="2">
    <citation type="submission" date="2021-04" db="EMBL/GenBank/DDBJ databases">
        <authorList>
            <person name="Gilroy R."/>
        </authorList>
    </citation>
    <scope>NUCLEOTIDE SEQUENCE</scope>
    <source>
        <strain evidence="2">ChiHecec2B26-446</strain>
    </source>
</reference>
<dbReference type="AlphaFoldDB" id="A0A9D1PUM6"/>
<feature type="compositionally biased region" description="Basic and acidic residues" evidence="1">
    <location>
        <begin position="41"/>
        <end position="56"/>
    </location>
</feature>
<accession>A0A9D1PUM6</accession>
<feature type="region of interest" description="Disordered" evidence="1">
    <location>
        <begin position="35"/>
        <end position="66"/>
    </location>
</feature>
<gene>
    <name evidence="2" type="ORF">H9894_01510</name>
</gene>
<dbReference type="Proteomes" id="UP000886752">
    <property type="component" value="Unassembled WGS sequence"/>
</dbReference>
<feature type="non-terminal residue" evidence="2">
    <location>
        <position position="1"/>
    </location>
</feature>
<comment type="caution">
    <text evidence="2">The sequence shown here is derived from an EMBL/GenBank/DDBJ whole genome shotgun (WGS) entry which is preliminary data.</text>
</comment>
<dbReference type="EMBL" id="DXHV01000017">
    <property type="protein sequence ID" value="HIV99858.1"/>
    <property type="molecule type" value="Genomic_DNA"/>
</dbReference>
<evidence type="ECO:0000313" key="2">
    <source>
        <dbReference type="EMBL" id="HIV99858.1"/>
    </source>
</evidence>
<proteinExistence type="predicted"/>
<organism evidence="2 3">
    <name type="scientific">Candidatus Desulfovibrio intestinipullorum</name>
    <dbReference type="NCBI Taxonomy" id="2838536"/>
    <lineage>
        <taxon>Bacteria</taxon>
        <taxon>Pseudomonadati</taxon>
        <taxon>Thermodesulfobacteriota</taxon>
        <taxon>Desulfovibrionia</taxon>
        <taxon>Desulfovibrionales</taxon>
        <taxon>Desulfovibrionaceae</taxon>
        <taxon>Desulfovibrio</taxon>
    </lineage>
</organism>
<evidence type="ECO:0000313" key="3">
    <source>
        <dbReference type="Proteomes" id="UP000886752"/>
    </source>
</evidence>
<reference evidence="2" key="1">
    <citation type="journal article" date="2021" name="PeerJ">
        <title>Extensive microbial diversity within the chicken gut microbiome revealed by metagenomics and culture.</title>
        <authorList>
            <person name="Gilroy R."/>
            <person name="Ravi A."/>
            <person name="Getino M."/>
            <person name="Pursley I."/>
            <person name="Horton D.L."/>
            <person name="Alikhan N.F."/>
            <person name="Baker D."/>
            <person name="Gharbi K."/>
            <person name="Hall N."/>
            <person name="Watson M."/>
            <person name="Adriaenssens E.M."/>
            <person name="Foster-Nyarko E."/>
            <person name="Jarju S."/>
            <person name="Secka A."/>
            <person name="Antonio M."/>
            <person name="Oren A."/>
            <person name="Chaudhuri R.R."/>
            <person name="La Ragione R."/>
            <person name="Hildebrand F."/>
            <person name="Pallen M.J."/>
        </authorList>
    </citation>
    <scope>NUCLEOTIDE SEQUENCE</scope>
    <source>
        <strain evidence="2">ChiHecec2B26-446</strain>
    </source>
</reference>
<protein>
    <submittedName>
        <fullName evidence="2">Uncharacterized protein</fullName>
    </submittedName>
</protein>
<sequence length="66" mass="7695">QKVQGSEMVTAAGRKVLQKAIFSFWERIPRRKTGELQSEEFLARKREKHDTKDRPQAHPLAHPQKS</sequence>
<name>A0A9D1PUM6_9BACT</name>